<accession>A0A4V0Z1K3</accession>
<dbReference type="Proteomes" id="UP000289260">
    <property type="component" value="Chromosome"/>
</dbReference>
<organism evidence="2 3">
    <name type="scientific">Leucobacter triazinivorans</name>
    <dbReference type="NCBI Taxonomy" id="1784719"/>
    <lineage>
        <taxon>Bacteria</taxon>
        <taxon>Bacillati</taxon>
        <taxon>Actinomycetota</taxon>
        <taxon>Actinomycetes</taxon>
        <taxon>Micrococcales</taxon>
        <taxon>Microbacteriaceae</taxon>
        <taxon>Leucobacter</taxon>
    </lineage>
</organism>
<reference evidence="2 3" key="1">
    <citation type="submission" date="2019-02" db="EMBL/GenBank/DDBJ databases">
        <authorList>
            <person name="Sun L."/>
            <person name="Pan D."/>
            <person name="Wu X."/>
        </authorList>
    </citation>
    <scope>NUCLEOTIDE SEQUENCE [LARGE SCALE GENOMIC DNA]</scope>
    <source>
        <strain evidence="2 3">JW-1</strain>
    </source>
</reference>
<dbReference type="InterPro" id="IPR052189">
    <property type="entry name" value="L-asp_N-monooxygenase_NS-form"/>
</dbReference>
<dbReference type="AlphaFoldDB" id="A0A4V0Z1K3"/>
<keyword evidence="3" id="KW-1185">Reference proteome</keyword>
<dbReference type="InterPro" id="IPR038732">
    <property type="entry name" value="HpyO/CreE_NAD-binding"/>
</dbReference>
<dbReference type="Pfam" id="PF13454">
    <property type="entry name" value="NAD_binding_9"/>
    <property type="match status" value="1"/>
</dbReference>
<evidence type="ECO:0000259" key="1">
    <source>
        <dbReference type="Pfam" id="PF13454"/>
    </source>
</evidence>
<feature type="domain" description="FAD-dependent urate hydroxylase HpyO/Asp monooxygenase CreE-like FAD/NAD(P)-binding" evidence="1">
    <location>
        <begin position="11"/>
        <end position="225"/>
    </location>
</feature>
<dbReference type="PANTHER" id="PTHR40254">
    <property type="entry name" value="BLR0577 PROTEIN"/>
    <property type="match status" value="1"/>
</dbReference>
<dbReference type="EMBL" id="CP035806">
    <property type="protein sequence ID" value="QBE48709.1"/>
    <property type="molecule type" value="Genomic_DNA"/>
</dbReference>
<dbReference type="PANTHER" id="PTHR40254:SF1">
    <property type="entry name" value="BLR0577 PROTEIN"/>
    <property type="match status" value="1"/>
</dbReference>
<proteinExistence type="predicted"/>
<dbReference type="InterPro" id="IPR036188">
    <property type="entry name" value="FAD/NAD-bd_sf"/>
</dbReference>
<evidence type="ECO:0000313" key="2">
    <source>
        <dbReference type="EMBL" id="QBE48709.1"/>
    </source>
</evidence>
<sequence>MAVPPPRASIALIGAGPRGTSLIERIGAHLDADPTIGGLDLHVIDDAQSGAGRIWRTDQTRELCMNTLAHAVTLFTEPGSSVGGPVRPGPTLYEWCLLVRHGDDLLRPSMRAADPARTARLAEIPAAHVAALAAFAVRDGLAEDYREELAAIRPDSHPSRALYGEYLSWCFHRAVAELPDGVRVIRHRARAVGIERADDAEGPRETVRLSNGGRIVADSVILATGWMPRGETPAERRMAVQLADRPELAWVRPASPVEQDLEVIAPGAHAIVRGMGMGFFDTMALLTIGRGGRFAADPQAPGGLRYEPSGGEPILHVTSRRGVPFRAKTLYGSLPPAPAQRFALEIDWQSVPRPIDFDRQLWPRIVADAYLDFAETLLRSRPESVAAGAEELRRTIAAALAETLAEAAAPGDGPVDLFAAPTRIGAAVARLIPDPSLHFDLAAELRPVHRDFASPHEFDAWVRERVLDDLREAELGHDSARKAGLWSISAARGLAGALGTLGGFDAESRAAGYELLIAIGGMAGSGPPAFRNRQLIALAEQGLVRFIGPEARVAVDERGFTASSPAVARSEVVAPALIDAWMHFHSVAETADPLAQSLVAAGRARPFTVPARRGARATTGAFDLDAPTGRLIGADGSPDPAVHIAGIPVDEAVHGTIISPMPGTDPPMLRETDRVARSAIRIAVTAHDTRSSACPIPVP</sequence>
<evidence type="ECO:0000313" key="3">
    <source>
        <dbReference type="Proteomes" id="UP000289260"/>
    </source>
</evidence>
<dbReference type="SUPFAM" id="SSF51905">
    <property type="entry name" value="FAD/NAD(P)-binding domain"/>
    <property type="match status" value="1"/>
</dbReference>
<name>A0A4V0Z1K3_9MICO</name>
<protein>
    <submittedName>
        <fullName evidence="2">FAD/NAD(P)-binding protein</fullName>
    </submittedName>
</protein>
<gene>
    <name evidence="2" type="ORF">EVS81_07600</name>
</gene>
<dbReference type="Gene3D" id="3.50.50.60">
    <property type="entry name" value="FAD/NAD(P)-binding domain"/>
    <property type="match status" value="1"/>
</dbReference>
<dbReference type="RefSeq" id="WP_130109844.1">
    <property type="nucleotide sequence ID" value="NZ_CP035806.1"/>
</dbReference>
<dbReference type="OrthoDB" id="3653265at2"/>
<dbReference type="KEGG" id="ltr:EVS81_07600"/>